<reference evidence="3" key="1">
    <citation type="journal article" date="2010" name="Genome Biol.">
        <title>Genome sequence of the necrotrophic plant pathogen Pythium ultimum reveals original pathogenicity mechanisms and effector repertoire.</title>
        <authorList>
            <person name="Levesque C.A."/>
            <person name="Brouwer H."/>
            <person name="Cano L."/>
            <person name="Hamilton J.P."/>
            <person name="Holt C."/>
            <person name="Huitema E."/>
            <person name="Raffaele S."/>
            <person name="Robideau G.P."/>
            <person name="Thines M."/>
            <person name="Win J."/>
            <person name="Zerillo M.M."/>
            <person name="Beakes G.W."/>
            <person name="Boore J.L."/>
            <person name="Busam D."/>
            <person name="Dumas B."/>
            <person name="Ferriera S."/>
            <person name="Fuerstenberg S.I."/>
            <person name="Gachon C.M."/>
            <person name="Gaulin E."/>
            <person name="Govers F."/>
            <person name="Grenville-Briggs L."/>
            <person name="Horner N."/>
            <person name="Hostetler J."/>
            <person name="Jiang R.H."/>
            <person name="Johnson J."/>
            <person name="Krajaejun T."/>
            <person name="Lin H."/>
            <person name="Meijer H.J."/>
            <person name="Moore B."/>
            <person name="Morris P."/>
            <person name="Phuntmart V."/>
            <person name="Puiu D."/>
            <person name="Shetty J."/>
            <person name="Stajich J.E."/>
            <person name="Tripathy S."/>
            <person name="Wawra S."/>
            <person name="van West P."/>
            <person name="Whitty B.R."/>
            <person name="Coutinho P.M."/>
            <person name="Henrissat B."/>
            <person name="Martin F."/>
            <person name="Thomas P.D."/>
            <person name="Tyler B.M."/>
            <person name="De Vries R.P."/>
            <person name="Kamoun S."/>
            <person name="Yandell M."/>
            <person name="Tisserat N."/>
            <person name="Buell C.R."/>
        </authorList>
    </citation>
    <scope>NUCLEOTIDE SEQUENCE</scope>
    <source>
        <strain evidence="3">DAOM:BR144</strain>
    </source>
</reference>
<feature type="coiled-coil region" evidence="1">
    <location>
        <begin position="15"/>
        <end position="42"/>
    </location>
</feature>
<evidence type="ECO:0000313" key="3">
    <source>
        <dbReference type="Proteomes" id="UP000019132"/>
    </source>
</evidence>
<reference evidence="2" key="3">
    <citation type="submission" date="2015-02" db="UniProtKB">
        <authorList>
            <consortium name="EnsemblProtists"/>
        </authorList>
    </citation>
    <scope>IDENTIFICATION</scope>
    <source>
        <strain evidence="2">DAOM BR144</strain>
    </source>
</reference>
<dbReference type="InParanoid" id="K3W8T6"/>
<dbReference type="EMBL" id="GL376626">
    <property type="status" value="NOT_ANNOTATED_CDS"/>
    <property type="molecule type" value="Genomic_DNA"/>
</dbReference>
<proteinExistence type="predicted"/>
<accession>K3W8T6</accession>
<protein>
    <submittedName>
        <fullName evidence="2">Uncharacterized protein</fullName>
    </submittedName>
</protein>
<evidence type="ECO:0000256" key="1">
    <source>
        <dbReference type="SAM" id="Coils"/>
    </source>
</evidence>
<dbReference type="VEuPathDB" id="FungiDB:PYU1_G001377"/>
<dbReference type="EnsemblProtists" id="PYU1_T001377">
    <property type="protein sequence ID" value="PYU1_T001377"/>
    <property type="gene ID" value="PYU1_G001377"/>
</dbReference>
<keyword evidence="1" id="KW-0175">Coiled coil</keyword>
<evidence type="ECO:0000313" key="2">
    <source>
        <dbReference type="EnsemblProtists" id="PYU1_T001377"/>
    </source>
</evidence>
<organism evidence="2 3">
    <name type="scientific">Globisporangium ultimum (strain ATCC 200006 / CBS 805.95 / DAOM BR144)</name>
    <name type="common">Pythium ultimum</name>
    <dbReference type="NCBI Taxonomy" id="431595"/>
    <lineage>
        <taxon>Eukaryota</taxon>
        <taxon>Sar</taxon>
        <taxon>Stramenopiles</taxon>
        <taxon>Oomycota</taxon>
        <taxon>Peronosporomycetes</taxon>
        <taxon>Pythiales</taxon>
        <taxon>Pythiaceae</taxon>
        <taxon>Globisporangium</taxon>
    </lineage>
</organism>
<name>K3W8T6_GLOUD</name>
<dbReference type="AlphaFoldDB" id="K3W8T6"/>
<sequence length="93" mass="11020">MRMKKPITWNPNKARDERKREVLGLRQEVVDLETQLRVLQEMKPQRVCQIAHGQQQCNSAANECAWKEVVRCQSDERITSERENLHLRHALDN</sequence>
<reference evidence="3" key="2">
    <citation type="submission" date="2010-04" db="EMBL/GenBank/DDBJ databases">
        <authorList>
            <person name="Buell R."/>
            <person name="Hamilton J."/>
            <person name="Hostetler J."/>
        </authorList>
    </citation>
    <scope>NUCLEOTIDE SEQUENCE [LARGE SCALE GENOMIC DNA]</scope>
    <source>
        <strain evidence="3">DAOM:BR144</strain>
    </source>
</reference>
<keyword evidence="3" id="KW-1185">Reference proteome</keyword>
<dbReference type="HOGENOM" id="CLU_2404363_0_0_1"/>
<dbReference type="Proteomes" id="UP000019132">
    <property type="component" value="Unassembled WGS sequence"/>
</dbReference>